<sequence>MYHQDQPQPQQPQATSILTSKRIMYASTILSAALLFCGLATASPVLRSPVLRQNGPNALGYLTNDYLGGAWTKLQEGNSSAGVPIGVSPLVNGEYSRTQLMAIYENPLSNGEVLYLFAEADTGNWISMTQFTSSDHYSPGYWMLQTAPSQADAAYFTLTVGNEDGSWYMSPNYPTNGQLDWYHYDDPTANFIPVIINAIYPGSSQSWTWHTVDEL</sequence>
<evidence type="ECO:0000313" key="2">
    <source>
        <dbReference type="Proteomes" id="UP000030653"/>
    </source>
</evidence>
<protein>
    <submittedName>
        <fullName evidence="1">Uncharacterized protein</fullName>
    </submittedName>
</protein>
<dbReference type="RefSeq" id="XP_040624564.1">
    <property type="nucleotide sequence ID" value="XM_040767627.1"/>
</dbReference>
<keyword evidence="2" id="KW-1185">Reference proteome</keyword>
<reference evidence="1 2" key="1">
    <citation type="journal article" date="2012" name="Science">
        <title>The Paleozoic origin of enzymatic lignin decomposition reconstructed from 31 fungal genomes.</title>
        <authorList>
            <person name="Floudas D."/>
            <person name="Binder M."/>
            <person name="Riley R."/>
            <person name="Barry K."/>
            <person name="Blanchette R.A."/>
            <person name="Henrissat B."/>
            <person name="Martinez A.T."/>
            <person name="Otillar R."/>
            <person name="Spatafora J.W."/>
            <person name="Yadav J.S."/>
            <person name="Aerts A."/>
            <person name="Benoit I."/>
            <person name="Boyd A."/>
            <person name="Carlson A."/>
            <person name="Copeland A."/>
            <person name="Coutinho P.M."/>
            <person name="de Vries R.P."/>
            <person name="Ferreira P."/>
            <person name="Findley K."/>
            <person name="Foster B."/>
            <person name="Gaskell J."/>
            <person name="Glotzer D."/>
            <person name="Gorecki P."/>
            <person name="Heitman J."/>
            <person name="Hesse C."/>
            <person name="Hori C."/>
            <person name="Igarashi K."/>
            <person name="Jurgens J.A."/>
            <person name="Kallen N."/>
            <person name="Kersten P."/>
            <person name="Kohler A."/>
            <person name="Kuees U."/>
            <person name="Kumar T.K.A."/>
            <person name="Kuo A."/>
            <person name="LaButti K."/>
            <person name="Larrondo L.F."/>
            <person name="Lindquist E."/>
            <person name="Ling A."/>
            <person name="Lombard V."/>
            <person name="Lucas S."/>
            <person name="Lundell T."/>
            <person name="Martin R."/>
            <person name="McLaughlin D.J."/>
            <person name="Morgenstern I."/>
            <person name="Morin E."/>
            <person name="Murat C."/>
            <person name="Nagy L.G."/>
            <person name="Nolan M."/>
            <person name="Ohm R.A."/>
            <person name="Patyshakuliyeva A."/>
            <person name="Rokas A."/>
            <person name="Ruiz-Duenas F.J."/>
            <person name="Sabat G."/>
            <person name="Salamov A."/>
            <person name="Samejima M."/>
            <person name="Schmutz J."/>
            <person name="Slot J.C."/>
            <person name="St John F."/>
            <person name="Stenlid J."/>
            <person name="Sun H."/>
            <person name="Sun S."/>
            <person name="Syed K."/>
            <person name="Tsang A."/>
            <person name="Wiebenga A."/>
            <person name="Young D."/>
            <person name="Pisabarro A."/>
            <person name="Eastwood D.C."/>
            <person name="Martin F."/>
            <person name="Cullen D."/>
            <person name="Grigoriev I.V."/>
            <person name="Hibbett D.S."/>
        </authorList>
    </citation>
    <scope>NUCLEOTIDE SEQUENCE [LARGE SCALE GENOMIC DNA]</scope>
    <source>
        <strain evidence="1 2">DJM-731 SS1</strain>
    </source>
</reference>
<dbReference type="EMBL" id="JH795876">
    <property type="protein sequence ID" value="EJT97666.1"/>
    <property type="molecule type" value="Genomic_DNA"/>
</dbReference>
<dbReference type="Proteomes" id="UP000030653">
    <property type="component" value="Unassembled WGS sequence"/>
</dbReference>
<dbReference type="HOGENOM" id="CLU_1283220_0_0_1"/>
<name>M5FWA5_DACPD</name>
<gene>
    <name evidence="1" type="ORF">DACRYDRAFT_102350</name>
</gene>
<proteinExistence type="predicted"/>
<dbReference type="OrthoDB" id="10457800at2759"/>
<evidence type="ECO:0000313" key="1">
    <source>
        <dbReference type="EMBL" id="EJT97666.1"/>
    </source>
</evidence>
<dbReference type="GeneID" id="63682689"/>
<dbReference type="AlphaFoldDB" id="M5FWA5"/>
<accession>M5FWA5</accession>
<organism evidence="1 2">
    <name type="scientific">Dacryopinax primogenitus (strain DJM 731)</name>
    <name type="common">Brown rot fungus</name>
    <dbReference type="NCBI Taxonomy" id="1858805"/>
    <lineage>
        <taxon>Eukaryota</taxon>
        <taxon>Fungi</taxon>
        <taxon>Dikarya</taxon>
        <taxon>Basidiomycota</taxon>
        <taxon>Agaricomycotina</taxon>
        <taxon>Dacrymycetes</taxon>
        <taxon>Dacrymycetales</taxon>
        <taxon>Dacrymycetaceae</taxon>
        <taxon>Dacryopinax</taxon>
    </lineage>
</organism>